<sequence length="192" mass="21681">MKVTAQKDLFGAPDEPLPEGFRYSPDIVPLELQHSVLEAIPTLPFKAFDFHGFEGKRRTVSFGWKYDFDSRCVRKSEPIPHLLLPLREIAASFAGIEPAALEQVLVTEYGPGAPIGWHKDKFVFGRVVGISLLSSCTFRLRLRDGGKWQRRSLIVEPGSAYLMAGASRVLWEHSIPPVDRLRYSITFRELAQ</sequence>
<dbReference type="Gene3D" id="2.60.120.590">
    <property type="entry name" value="Alpha-ketoglutarate-dependent dioxygenase AlkB-like"/>
    <property type="match status" value="1"/>
</dbReference>
<dbReference type="Proteomes" id="UP001268610">
    <property type="component" value="Unassembled WGS sequence"/>
</dbReference>
<proteinExistence type="predicted"/>
<dbReference type="InterPro" id="IPR037151">
    <property type="entry name" value="AlkB-like_sf"/>
</dbReference>
<dbReference type="InterPro" id="IPR032857">
    <property type="entry name" value="ALKBH4"/>
</dbReference>
<dbReference type="GO" id="GO:0051213">
    <property type="term" value="F:dioxygenase activity"/>
    <property type="evidence" value="ECO:0007669"/>
    <property type="project" value="UniProtKB-KW"/>
</dbReference>
<dbReference type="PANTHER" id="PTHR12463">
    <property type="entry name" value="OXYGENASE-RELATED"/>
    <property type="match status" value="1"/>
</dbReference>
<accession>A0AAJ2GM06</accession>
<keyword evidence="2" id="KW-0560">Oxidoreductase</keyword>
<dbReference type="Pfam" id="PF13532">
    <property type="entry name" value="2OG-FeII_Oxy_2"/>
    <property type="match status" value="1"/>
</dbReference>
<dbReference type="AlphaFoldDB" id="A0AAJ2GM06"/>
<evidence type="ECO:0000313" key="3">
    <source>
        <dbReference type="Proteomes" id="UP001268610"/>
    </source>
</evidence>
<dbReference type="PANTHER" id="PTHR12463:SF1">
    <property type="entry name" value="2-OXOGLUTARATE AND FE-DEPENDENT OXYGENASE FAMILY PROTEIN"/>
    <property type="match status" value="1"/>
</dbReference>
<dbReference type="InterPro" id="IPR005123">
    <property type="entry name" value="Oxoglu/Fe-dep_dioxygenase_dom"/>
</dbReference>
<evidence type="ECO:0000259" key="1">
    <source>
        <dbReference type="PROSITE" id="PS51471"/>
    </source>
</evidence>
<dbReference type="GO" id="GO:0070988">
    <property type="term" value="P:demethylation"/>
    <property type="evidence" value="ECO:0007669"/>
    <property type="project" value="InterPro"/>
</dbReference>
<gene>
    <name evidence="2" type="ORF">RJJ65_04625</name>
</gene>
<protein>
    <submittedName>
        <fullName evidence="2">Alpha-ketoglutarate-dependent dioxygenase AlkB</fullName>
    </submittedName>
</protein>
<name>A0AAJ2GM06_9HYPH</name>
<dbReference type="RefSeq" id="WP_310855326.1">
    <property type="nucleotide sequence ID" value="NZ_JAVLSD010000001.1"/>
</dbReference>
<dbReference type="InterPro" id="IPR027450">
    <property type="entry name" value="AlkB-like"/>
</dbReference>
<evidence type="ECO:0000313" key="2">
    <source>
        <dbReference type="EMBL" id="MDR9771950.1"/>
    </source>
</evidence>
<comment type="caution">
    <text evidence="2">The sequence shown here is derived from an EMBL/GenBank/DDBJ whole genome shotgun (WGS) entry which is preliminary data.</text>
</comment>
<dbReference type="PROSITE" id="PS51471">
    <property type="entry name" value="FE2OG_OXY"/>
    <property type="match status" value="1"/>
</dbReference>
<dbReference type="EMBL" id="JAVLSF010000002">
    <property type="protein sequence ID" value="MDR9771950.1"/>
    <property type="molecule type" value="Genomic_DNA"/>
</dbReference>
<reference evidence="2" key="1">
    <citation type="submission" date="2023-04" db="EMBL/GenBank/DDBJ databases">
        <title>Genomic characterization of faba bean (Vicia faba) microsymbionts in Mexican soils.</title>
        <authorList>
            <person name="Rivera Orduna F.N."/>
            <person name="Guevara-Luna J."/>
            <person name="Yan J."/>
            <person name="Arroyo-Herrera I."/>
            <person name="Li Y."/>
            <person name="Vasquez-Murrieta M.S."/>
            <person name="Wang E.T."/>
        </authorList>
    </citation>
    <scope>NUCLEOTIDE SEQUENCE</scope>
    <source>
        <strain evidence="2">CH26</strain>
    </source>
</reference>
<organism evidence="2 3">
    <name type="scientific">Rhizobium hidalgonense</name>
    <dbReference type="NCBI Taxonomy" id="1538159"/>
    <lineage>
        <taxon>Bacteria</taxon>
        <taxon>Pseudomonadati</taxon>
        <taxon>Pseudomonadota</taxon>
        <taxon>Alphaproteobacteria</taxon>
        <taxon>Hyphomicrobiales</taxon>
        <taxon>Rhizobiaceae</taxon>
        <taxon>Rhizobium/Agrobacterium group</taxon>
        <taxon>Rhizobium</taxon>
    </lineage>
</organism>
<dbReference type="GO" id="GO:0032451">
    <property type="term" value="F:demethylase activity"/>
    <property type="evidence" value="ECO:0007669"/>
    <property type="project" value="TreeGrafter"/>
</dbReference>
<dbReference type="SUPFAM" id="SSF51197">
    <property type="entry name" value="Clavaminate synthase-like"/>
    <property type="match status" value="1"/>
</dbReference>
<keyword evidence="2" id="KW-0223">Dioxygenase</keyword>
<feature type="domain" description="Fe2OG dioxygenase" evidence="1">
    <location>
        <begin position="100"/>
        <end position="191"/>
    </location>
</feature>